<dbReference type="EMBL" id="DWZE01000040">
    <property type="protein sequence ID" value="HJA82918.1"/>
    <property type="molecule type" value="Genomic_DNA"/>
</dbReference>
<protein>
    <submittedName>
        <fullName evidence="1">GrpB family protein</fullName>
    </submittedName>
</protein>
<reference evidence="1" key="2">
    <citation type="submission" date="2021-04" db="EMBL/GenBank/DDBJ databases">
        <authorList>
            <person name="Gilroy R."/>
        </authorList>
    </citation>
    <scope>NUCLEOTIDE SEQUENCE</scope>
    <source>
        <strain evidence="1">ChiHecec1B25-7008</strain>
    </source>
</reference>
<accession>A0A9D2HRS6</accession>
<dbReference type="SUPFAM" id="SSF81301">
    <property type="entry name" value="Nucleotidyltransferase"/>
    <property type="match status" value="1"/>
</dbReference>
<dbReference type="Pfam" id="PF04229">
    <property type="entry name" value="GrpB"/>
    <property type="match status" value="1"/>
</dbReference>
<dbReference type="Gene3D" id="3.30.460.10">
    <property type="entry name" value="Beta Polymerase, domain 2"/>
    <property type="match status" value="1"/>
</dbReference>
<gene>
    <name evidence="1" type="ORF">H9785_02925</name>
</gene>
<dbReference type="PANTHER" id="PTHR34822:SF1">
    <property type="entry name" value="GRPB FAMILY PROTEIN"/>
    <property type="match status" value="1"/>
</dbReference>
<dbReference type="InterPro" id="IPR007344">
    <property type="entry name" value="GrpB/CoaE"/>
</dbReference>
<proteinExistence type="predicted"/>
<evidence type="ECO:0000313" key="1">
    <source>
        <dbReference type="EMBL" id="HJA82918.1"/>
    </source>
</evidence>
<organism evidence="1 2">
    <name type="scientific">Candidatus Bacteroides intestinavium</name>
    <dbReference type="NCBI Taxonomy" id="2838469"/>
    <lineage>
        <taxon>Bacteria</taxon>
        <taxon>Pseudomonadati</taxon>
        <taxon>Bacteroidota</taxon>
        <taxon>Bacteroidia</taxon>
        <taxon>Bacteroidales</taxon>
        <taxon>Bacteroidaceae</taxon>
        <taxon>Bacteroides</taxon>
    </lineage>
</organism>
<sequence>MASKDYLEKVTIGNLAELSGKIILHEYDPQWKLLFQHEKARIENALCGKEIIVEHVGSTSVPGLCAKPIIDILLLVPDSADETYYVKPLQDAGYVLRIREPEWFEHRMFKGKSPEVNLHVFSIGCKEADRMIDFRDWLIAHEDDRRLYANTKKHLATKDWKYVQEYADAKSEVVKEIFRHIFAR</sequence>
<comment type="caution">
    <text evidence="1">The sequence shown here is derived from an EMBL/GenBank/DDBJ whole genome shotgun (WGS) entry which is preliminary data.</text>
</comment>
<dbReference type="AlphaFoldDB" id="A0A9D2HRS6"/>
<name>A0A9D2HRS6_9BACE</name>
<dbReference type="PANTHER" id="PTHR34822">
    <property type="entry name" value="GRPB DOMAIN PROTEIN (AFU_ORTHOLOGUE AFUA_1G01530)"/>
    <property type="match status" value="1"/>
</dbReference>
<reference evidence="1" key="1">
    <citation type="journal article" date="2021" name="PeerJ">
        <title>Extensive microbial diversity within the chicken gut microbiome revealed by metagenomics and culture.</title>
        <authorList>
            <person name="Gilroy R."/>
            <person name="Ravi A."/>
            <person name="Getino M."/>
            <person name="Pursley I."/>
            <person name="Horton D.L."/>
            <person name="Alikhan N.F."/>
            <person name="Baker D."/>
            <person name="Gharbi K."/>
            <person name="Hall N."/>
            <person name="Watson M."/>
            <person name="Adriaenssens E.M."/>
            <person name="Foster-Nyarko E."/>
            <person name="Jarju S."/>
            <person name="Secka A."/>
            <person name="Antonio M."/>
            <person name="Oren A."/>
            <person name="Chaudhuri R.R."/>
            <person name="La Ragione R."/>
            <person name="Hildebrand F."/>
            <person name="Pallen M.J."/>
        </authorList>
    </citation>
    <scope>NUCLEOTIDE SEQUENCE</scope>
    <source>
        <strain evidence="1">ChiHecec1B25-7008</strain>
    </source>
</reference>
<dbReference type="Proteomes" id="UP000823860">
    <property type="component" value="Unassembled WGS sequence"/>
</dbReference>
<dbReference type="InterPro" id="IPR043519">
    <property type="entry name" value="NT_sf"/>
</dbReference>
<evidence type="ECO:0000313" key="2">
    <source>
        <dbReference type="Proteomes" id="UP000823860"/>
    </source>
</evidence>